<dbReference type="EMBL" id="BHXQ01000001">
    <property type="protein sequence ID" value="GCC49922.1"/>
    <property type="molecule type" value="Genomic_DNA"/>
</dbReference>
<evidence type="ECO:0000313" key="2">
    <source>
        <dbReference type="Proteomes" id="UP000288227"/>
    </source>
</evidence>
<dbReference type="AlphaFoldDB" id="A0A401U4W3"/>
<comment type="caution">
    <text evidence="1">The sequence shown here is derived from an EMBL/GenBank/DDBJ whole genome shotgun (WGS) entry which is preliminary data.</text>
</comment>
<evidence type="ECO:0000313" key="1">
    <source>
        <dbReference type="EMBL" id="GCC49922.1"/>
    </source>
</evidence>
<dbReference type="Pfam" id="PF13376">
    <property type="entry name" value="OmdA"/>
    <property type="match status" value="1"/>
</dbReference>
<gene>
    <name evidence="1" type="ORF">SanaruYs_01360</name>
</gene>
<proteinExistence type="predicted"/>
<protein>
    <submittedName>
        <fullName evidence="1">Uncharacterized protein</fullName>
    </submittedName>
</protein>
<keyword evidence="2" id="KW-1185">Reference proteome</keyword>
<dbReference type="RefSeq" id="WP_246011803.1">
    <property type="nucleotide sequence ID" value="NZ_BHXQ01000001.1"/>
</dbReference>
<sequence length="55" mass="6122">MQALRSNKQGKQVFDTLSPSRQKEIVRYISSLKSEASVELNVDRAIGFLLGKNGL</sequence>
<organism evidence="1 2">
    <name type="scientific">Chryseotalea sanaruensis</name>
    <dbReference type="NCBI Taxonomy" id="2482724"/>
    <lineage>
        <taxon>Bacteria</taxon>
        <taxon>Pseudomonadati</taxon>
        <taxon>Bacteroidota</taxon>
        <taxon>Cytophagia</taxon>
        <taxon>Cytophagales</taxon>
        <taxon>Chryseotaleaceae</taxon>
        <taxon>Chryseotalea</taxon>
    </lineage>
</organism>
<accession>A0A401U4W3</accession>
<name>A0A401U4W3_9BACT</name>
<dbReference type="Proteomes" id="UP000288227">
    <property type="component" value="Unassembled WGS sequence"/>
</dbReference>
<reference evidence="1 2" key="1">
    <citation type="submission" date="2018-11" db="EMBL/GenBank/DDBJ databases">
        <title>Chryseotalea sanarue gen. nov., sp., nov., a member of the family Cytophagaceae, isolated from a brackish lake in Hamamatsu Japan.</title>
        <authorList>
            <person name="Maejima Y."/>
            <person name="Iino T."/>
            <person name="Muraguchi Y."/>
            <person name="Fukuda K."/>
            <person name="Ohkuma M."/>
            <person name="Moriuchi R."/>
            <person name="Dohra H."/>
            <person name="Kimbara K."/>
            <person name="Shintani M."/>
        </authorList>
    </citation>
    <scope>NUCLEOTIDE SEQUENCE [LARGE SCALE GENOMIC DNA]</scope>
    <source>
        <strain evidence="1 2">Ys</strain>
    </source>
</reference>